<protein>
    <recommendedName>
        <fullName evidence="7">Prolyl 4-hydroxylase alpha subunit domain-containing protein</fullName>
    </recommendedName>
</protein>
<dbReference type="GO" id="GO:0005506">
    <property type="term" value="F:iron ion binding"/>
    <property type="evidence" value="ECO:0007669"/>
    <property type="project" value="InterPro"/>
</dbReference>
<dbReference type="EMBL" id="CAUJNA010000635">
    <property type="protein sequence ID" value="CAJ1379491.1"/>
    <property type="molecule type" value="Genomic_DNA"/>
</dbReference>
<evidence type="ECO:0000313" key="9">
    <source>
        <dbReference type="Proteomes" id="UP001178507"/>
    </source>
</evidence>
<dbReference type="InterPro" id="IPR039558">
    <property type="entry name" value="TPA1/OFD1_N"/>
</dbReference>
<dbReference type="InterPro" id="IPR016161">
    <property type="entry name" value="Ald_DH/histidinol_DH"/>
</dbReference>
<evidence type="ECO:0000259" key="7">
    <source>
        <dbReference type="SMART" id="SM00702"/>
    </source>
</evidence>
<keyword evidence="6" id="KW-0560">Oxidoreductase</keyword>
<dbReference type="InterPro" id="IPR043044">
    <property type="entry name" value="TPA1/Ofd1_C"/>
</dbReference>
<evidence type="ECO:0000256" key="6">
    <source>
        <dbReference type="ARBA" id="ARBA00023002"/>
    </source>
</evidence>
<proteinExistence type="predicted"/>
<comment type="caution">
    <text evidence="8">The sequence shown here is derived from an EMBL/GenBank/DDBJ whole genome shotgun (WGS) entry which is preliminary data.</text>
</comment>
<name>A0AA36I1U8_9DINO</name>
<dbReference type="InterPro" id="IPR036554">
    <property type="entry name" value="GHMP_kinase_C_sf"/>
</dbReference>
<dbReference type="GO" id="GO:0005737">
    <property type="term" value="C:cytoplasm"/>
    <property type="evidence" value="ECO:0007669"/>
    <property type="project" value="TreeGrafter"/>
</dbReference>
<dbReference type="Gene3D" id="3.60.130.20">
    <property type="entry name" value="Oxoglutarate/iron-dependent oxygenase, C-terminal degradation domain"/>
    <property type="match status" value="1"/>
</dbReference>
<comment type="cofactor">
    <cofactor evidence="1">
        <name>L-ascorbate</name>
        <dbReference type="ChEBI" id="CHEBI:38290"/>
    </cofactor>
</comment>
<dbReference type="Proteomes" id="UP001178507">
    <property type="component" value="Unassembled WGS sequence"/>
</dbReference>
<sequence length="2049" mass="226161">MSENRWYHFASPSYANSFGDFPAVDVAKLRQDTVKHLDSFQAETWFQDPVCTVIRGGVLKEGEVCETVDAFGKVNGKQILATPEVVDKVLEQVQRPSAGKDFRAAMRSIEARLLSEHAAFLIGNQALDFHKQDGVTEIEESIEANVIERKLNDLLLADELSGKVRIQRHTALVGCVSNFSNFLDLCRKTLRNVELGVPVLVLSRSNTTQHMYRWFQLLQAEMEKEGVDLSLVTYLSCSIQEQRRVMSAMAQSPLYLTGSRPVAAAIKELMPFTFASTGGPNTMVAPKLDAPIEAAVRMSSTIENSGQCTAMRHLVTDDPNFSEADLARVFAPAQATDSAAESLRRGAFDGLFRSWAEGFQAEEGYQVLQANGAQPPAFRISKGLSPQNLEEHWRRVYLDVSTPKQGSVKDPAYLQGLAKWLTHEQPITLAVNGDDEEAGFPIMRQLFETTAQAIYSVGRQGQPALTAQARPQDGEIFGEFPPRAEMQRYTCGPVFVPSSTPSYMARYEAAHLRGAAERLPALNLGWLEELPLEARGYAVLMVEYLKESGLLESEPSSGQQMVMNRSWSAPRGGSPRAGHLAIVSPGFRFSSRFHQESCGAKRGCGSRTSLWGLQRPPLWPVSTLLRARATDDFAAVALHLLPFLTTNAKEGLVVSVAADCSSDMKSALRAACQHSAVPCHEEEESAFQRRRQESEPWNTVFADAKPSAEELPMVDHFVLRLLPMGHIKSACPKDEDFVKVFQATQKTAEGAAKKQKLEGPQLPALEQMAAVFASEEYRKLVQEVTGCGELSERVDLATQVYTKGSHLLCHDDVIGTRKVSFIYYMTDPEEEWSSAEGGALELYPSEPSGGPGSVPTKELLPLSDSLALFLVEPGVSFHAVREVRGERARVSLQGWLHAPSLEQTLGFQRRGLATLQQILEEPAGPGKAADAAAGEGELAQDLEALSKWLAPSYLDPKQLQAVAEQFEESSYVVLSQFLRADLAEQIAGHLHAADRLDGFMPDAEEPAQPRYSGGAESGWELRGPPHLRRFLSFSDREACPKEAPPHRRLGCALSALARELFPSGRPGGSFRRWLKACTGLDTKNDGCPQVRRFRPGLDYTVAVKGAHQDLQDEADLDAVLCFTLGEGVRGSEEVTEELQVAASEKWSSEEVGGFESYLAADEEDESAEAQEVYRGTDADGPLACQPWLIRFSRSGHGEIKDMEAGSRFRVPTQAQTYEERCEDDGPNHLTRLGEHLPIFSSALQILYEFANNESALIRARRSDPIGPDGVLTKAAEYVPVVNLVVQEIHRSGDEDEALERARQRNPIGSEGYLTKMMEHIPLVSDGMVAFHRYHEDELAAERARGYSLERLLSKDGAITRVAELLPGSNLFAAAFHKINGDSERMERALNLVESWSALSEPDSGLWQVAELVPGVDAFAFAVHLNGGHYAQALRSVTKTSWVNVQTREMTFFIRFNSVSERWCEKVDILDVDVLPRQFSLVVGLSDVVTNFLRIDPKGQRRDINDPEAAGAQSMTAMDLSKELVKGVVTEKLKTRVDYIMSMVPTYADWLVEFLGSYLLPKYQQERGADALGEWHIAHMAGLGALRRLGAGAVVTAGIACPAYERRRENGVRMDSRDSSLEARVRTLETKLRAMELINQEEIRALETIKMAAKQHGLDIAGGTIRRTSSRFCLGVEHGDYNGTELFGVGTDRFIWMAYKPNTSGKIRIYSQNFPQEGVVEFAPGKVPPAKDPSISDIWGRFPYGVEHVLRKNGLAANQGFDAVLVGNIPGGGMSRSASLVLNLMLTMLDINKKSLPEGDFRVVQMAQQVENDYIGTPCGNLDQIMIYYAKDGMGTRYNPKTNKVSYVPLGIDTNEFCIAALDTGTVRHGLEKSTYAVRVKECNEFVAMLQKKGYKIQSLGDIKDRRTYDKIIAEYGDTHPNLCQRLEYLFFAQERFEAMVKAWTEGNIKEVGAIFRRDGIGLRDEYQISGPELETMVNIARTVPGVVGERMLGGGDKGASGAILMPHAETALRNAVTTGYKRSYPQLADKCAVHVVRVCKGVEVLEGLL</sequence>
<dbReference type="Pfam" id="PF10637">
    <property type="entry name" value="Ofd1_CTDD"/>
    <property type="match status" value="1"/>
</dbReference>
<dbReference type="GO" id="GO:0031543">
    <property type="term" value="F:peptidyl-proline dioxygenase activity"/>
    <property type="evidence" value="ECO:0007669"/>
    <property type="project" value="TreeGrafter"/>
</dbReference>
<dbReference type="InterPro" id="IPR014721">
    <property type="entry name" value="Ribsml_uS5_D2-typ_fold_subgr"/>
</dbReference>
<dbReference type="SUPFAM" id="SSF54211">
    <property type="entry name" value="Ribosomal protein S5 domain 2-like"/>
    <property type="match status" value="1"/>
</dbReference>
<dbReference type="SUPFAM" id="SSF53720">
    <property type="entry name" value="ALDH-like"/>
    <property type="match status" value="1"/>
</dbReference>
<dbReference type="GO" id="GO:0006449">
    <property type="term" value="P:regulation of translational termination"/>
    <property type="evidence" value="ECO:0007669"/>
    <property type="project" value="TreeGrafter"/>
</dbReference>
<dbReference type="InterPro" id="IPR006620">
    <property type="entry name" value="Pro_4_hyd_alph"/>
</dbReference>
<reference evidence="8" key="1">
    <citation type="submission" date="2023-08" db="EMBL/GenBank/DDBJ databases">
        <authorList>
            <person name="Chen Y."/>
            <person name="Shah S."/>
            <person name="Dougan E. K."/>
            <person name="Thang M."/>
            <person name="Chan C."/>
        </authorList>
    </citation>
    <scope>NUCLEOTIDE SEQUENCE</scope>
</reference>
<accession>A0AA36I1U8</accession>
<dbReference type="SUPFAM" id="SSF55060">
    <property type="entry name" value="GHMP Kinase, C-terminal domain"/>
    <property type="match status" value="1"/>
</dbReference>
<dbReference type="InterPro" id="IPR006204">
    <property type="entry name" value="GHMP_kinase_N_dom"/>
</dbReference>
<dbReference type="PANTHER" id="PTHR12117">
    <property type="entry name" value="HISTONE ACETYLTRANSFERASE COMPLEX"/>
    <property type="match status" value="1"/>
</dbReference>
<evidence type="ECO:0000256" key="2">
    <source>
        <dbReference type="ARBA" id="ARBA00022741"/>
    </source>
</evidence>
<dbReference type="InterPro" id="IPR020568">
    <property type="entry name" value="Ribosomal_Su5_D2-typ_SF"/>
</dbReference>
<dbReference type="PANTHER" id="PTHR12117:SF0">
    <property type="entry name" value="PROLYL 3-HYDROXYLASE OGFOD1"/>
    <property type="match status" value="1"/>
</dbReference>
<dbReference type="GO" id="GO:0031418">
    <property type="term" value="F:L-ascorbic acid binding"/>
    <property type="evidence" value="ECO:0007669"/>
    <property type="project" value="UniProtKB-KW"/>
</dbReference>
<keyword evidence="9" id="KW-1185">Reference proteome</keyword>
<evidence type="ECO:0000256" key="3">
    <source>
        <dbReference type="ARBA" id="ARBA00022840"/>
    </source>
</evidence>
<dbReference type="Gene3D" id="3.30.230.10">
    <property type="match status" value="1"/>
</dbReference>
<evidence type="ECO:0000256" key="4">
    <source>
        <dbReference type="ARBA" id="ARBA00022896"/>
    </source>
</evidence>
<evidence type="ECO:0000313" key="8">
    <source>
        <dbReference type="EMBL" id="CAJ1379491.1"/>
    </source>
</evidence>
<dbReference type="InterPro" id="IPR019601">
    <property type="entry name" value="Oxoglutarate/Fe-dep_Oase_C"/>
</dbReference>
<keyword evidence="5" id="KW-0223">Dioxygenase</keyword>
<dbReference type="Pfam" id="PF13661">
    <property type="entry name" value="2OG-FeII_Oxy_4"/>
    <property type="match status" value="1"/>
</dbReference>
<evidence type="ECO:0000256" key="1">
    <source>
        <dbReference type="ARBA" id="ARBA00001961"/>
    </source>
</evidence>
<keyword evidence="3" id="KW-0067">ATP-binding</keyword>
<dbReference type="GO" id="GO:0005524">
    <property type="term" value="F:ATP binding"/>
    <property type="evidence" value="ECO:0007669"/>
    <property type="project" value="UniProtKB-KW"/>
</dbReference>
<dbReference type="Pfam" id="PF00288">
    <property type="entry name" value="GHMP_kinases_N"/>
    <property type="match status" value="1"/>
</dbReference>
<gene>
    <name evidence="8" type="ORF">EVOR1521_LOCUS7724</name>
</gene>
<evidence type="ECO:0000256" key="5">
    <source>
        <dbReference type="ARBA" id="ARBA00022964"/>
    </source>
</evidence>
<dbReference type="InterPro" id="IPR051842">
    <property type="entry name" value="uS12_prolyl_hydroxylase"/>
</dbReference>
<keyword evidence="2" id="KW-0547">Nucleotide-binding</keyword>
<organism evidence="8 9">
    <name type="scientific">Effrenium voratum</name>
    <dbReference type="NCBI Taxonomy" id="2562239"/>
    <lineage>
        <taxon>Eukaryota</taxon>
        <taxon>Sar</taxon>
        <taxon>Alveolata</taxon>
        <taxon>Dinophyceae</taxon>
        <taxon>Suessiales</taxon>
        <taxon>Symbiodiniaceae</taxon>
        <taxon>Effrenium</taxon>
    </lineage>
</organism>
<dbReference type="PRINTS" id="PR00959">
    <property type="entry name" value="MEVGALKINASE"/>
</dbReference>
<dbReference type="Gene3D" id="2.60.120.620">
    <property type="entry name" value="q2cbj1_9rhob like domain"/>
    <property type="match status" value="1"/>
</dbReference>
<feature type="domain" description="Prolyl 4-hydroxylase alpha subunit" evidence="7">
    <location>
        <begin position="723"/>
        <end position="897"/>
    </location>
</feature>
<dbReference type="Gene3D" id="3.30.70.890">
    <property type="entry name" value="GHMP kinase, C-terminal domain"/>
    <property type="match status" value="1"/>
</dbReference>
<keyword evidence="4" id="KW-0847">Vitamin C</keyword>
<dbReference type="SMART" id="SM00702">
    <property type="entry name" value="P4Hc"/>
    <property type="match status" value="1"/>
</dbReference>